<evidence type="ECO:0000313" key="2">
    <source>
        <dbReference type="EMBL" id="PIA24695.1"/>
    </source>
</evidence>
<feature type="coiled-coil region" evidence="1">
    <location>
        <begin position="425"/>
        <end position="475"/>
    </location>
</feature>
<protein>
    <recommendedName>
        <fullName evidence="4">Kinesin motor domain-containing protein</fullName>
    </recommendedName>
</protein>
<sequence length="490" mass="57027">SELERERIALELQEEKKAQALRERRLQEQAKKIENLSSLVLNSSVDESRFTQKKDKRRETWCPAVISRDTRREVSSTTQWEASLEEPVRPERNMGLPRPFEELVRETEPVRLRSSKYCTPGKHSSENLLEECLLPDARSLLNVTNRRKTQVKKKNSLQANESQGLQTEYEDLLVEYETQRITKDIEIQCLTRKLAGVEYRSDMRDNGLPAHQLNECTSHGDRNLTPRESEAIFVIKQLQEQVQKLEMEKSSIQQNLDDVIELASKQNMSAEENYAKIYRELVTAREEASVAHDNFSIQASLEAIKENNVDSETELLMEIQEIVFEVESSRNEIKSISSSLDELYGSFAIVSDTFLELKTFLTQSTGELKSLMDNHEKIHKIMEKKIAELETDKSTMLSQSIYLHKQIQELQLNLQDSERVLMERCQQQHLEKVEYLSQIENLEKEIWSLSSISLAKEKETLRKELEKTKMKLKESDFKLKNAIQDKTKLE</sequence>
<gene>
    <name evidence="2" type="ORF">AQUCO_105200001v1</name>
</gene>
<keyword evidence="1" id="KW-0175">Coiled coil</keyword>
<feature type="coiled-coil region" evidence="1">
    <location>
        <begin position="228"/>
        <end position="287"/>
    </location>
</feature>
<feature type="non-terminal residue" evidence="2">
    <location>
        <position position="1"/>
    </location>
</feature>
<dbReference type="EMBL" id="KZ305528">
    <property type="protein sequence ID" value="PIA24695.1"/>
    <property type="molecule type" value="Genomic_DNA"/>
</dbReference>
<dbReference type="OrthoDB" id="3176171at2759"/>
<dbReference type="AlphaFoldDB" id="A0A2G5C0A5"/>
<reference evidence="2 3" key="1">
    <citation type="submission" date="2017-09" db="EMBL/GenBank/DDBJ databases">
        <title>WGS assembly of Aquilegia coerulea Goldsmith.</title>
        <authorList>
            <person name="Hodges S."/>
            <person name="Kramer E."/>
            <person name="Nordborg M."/>
            <person name="Tomkins J."/>
            <person name="Borevitz J."/>
            <person name="Derieg N."/>
            <person name="Yan J."/>
            <person name="Mihaltcheva S."/>
            <person name="Hayes R.D."/>
            <person name="Rokhsar D."/>
        </authorList>
    </citation>
    <scope>NUCLEOTIDE SEQUENCE [LARGE SCALE GENOMIC DNA]</scope>
    <source>
        <strain evidence="3">cv. Goldsmith</strain>
    </source>
</reference>
<keyword evidence="3" id="KW-1185">Reference proteome</keyword>
<organism evidence="2 3">
    <name type="scientific">Aquilegia coerulea</name>
    <name type="common">Rocky mountain columbine</name>
    <dbReference type="NCBI Taxonomy" id="218851"/>
    <lineage>
        <taxon>Eukaryota</taxon>
        <taxon>Viridiplantae</taxon>
        <taxon>Streptophyta</taxon>
        <taxon>Embryophyta</taxon>
        <taxon>Tracheophyta</taxon>
        <taxon>Spermatophyta</taxon>
        <taxon>Magnoliopsida</taxon>
        <taxon>Ranunculales</taxon>
        <taxon>Ranunculaceae</taxon>
        <taxon>Thalictroideae</taxon>
        <taxon>Aquilegia</taxon>
    </lineage>
</organism>
<evidence type="ECO:0000313" key="3">
    <source>
        <dbReference type="Proteomes" id="UP000230069"/>
    </source>
</evidence>
<proteinExistence type="predicted"/>
<accession>A0A2G5C0A5</accession>
<evidence type="ECO:0008006" key="4">
    <source>
        <dbReference type="Google" id="ProtNLM"/>
    </source>
</evidence>
<evidence type="ECO:0000256" key="1">
    <source>
        <dbReference type="SAM" id="Coils"/>
    </source>
</evidence>
<dbReference type="Proteomes" id="UP000230069">
    <property type="component" value="Unassembled WGS sequence"/>
</dbReference>
<name>A0A2G5C0A5_AQUCA</name>
<feature type="coiled-coil region" evidence="1">
    <location>
        <begin position="3"/>
        <end position="30"/>
    </location>
</feature>
<feature type="non-terminal residue" evidence="2">
    <location>
        <position position="490"/>
    </location>
</feature>